<dbReference type="GO" id="GO:0061343">
    <property type="term" value="P:cell adhesion involved in heart morphogenesis"/>
    <property type="evidence" value="ECO:0007669"/>
    <property type="project" value="TreeGrafter"/>
</dbReference>
<evidence type="ECO:0000313" key="3">
    <source>
        <dbReference type="EMBL" id="GMT28170.1"/>
    </source>
</evidence>
<keyword evidence="4" id="KW-1185">Reference proteome</keyword>
<dbReference type="GO" id="GO:0031012">
    <property type="term" value="C:extracellular matrix"/>
    <property type="evidence" value="ECO:0007669"/>
    <property type="project" value="TreeGrafter"/>
</dbReference>
<feature type="non-terminal residue" evidence="3">
    <location>
        <position position="611"/>
    </location>
</feature>
<feature type="compositionally biased region" description="Polar residues" evidence="1">
    <location>
        <begin position="10"/>
        <end position="29"/>
    </location>
</feature>
<dbReference type="PANTHER" id="PTHR33395:SF21">
    <property type="entry name" value="PERICARDIN"/>
    <property type="match status" value="1"/>
</dbReference>
<reference evidence="3" key="1">
    <citation type="submission" date="2023-10" db="EMBL/GenBank/DDBJ databases">
        <title>Genome assembly of Pristionchus species.</title>
        <authorList>
            <person name="Yoshida K."/>
            <person name="Sommer R.J."/>
        </authorList>
    </citation>
    <scope>NUCLEOTIDE SEQUENCE</scope>
    <source>
        <strain evidence="3">RS5133</strain>
    </source>
</reference>
<dbReference type="Proteomes" id="UP001432322">
    <property type="component" value="Unassembled WGS sequence"/>
</dbReference>
<protein>
    <recommendedName>
        <fullName evidence="2">Endonuclease/exonuclease/phosphatase domain-containing protein</fullName>
    </recommendedName>
</protein>
<dbReference type="InterPro" id="IPR036691">
    <property type="entry name" value="Endo/exonu/phosph_ase_sf"/>
</dbReference>
<sequence>MHSLPPNPPANTNQKPNTDQYPNSSQYPNQYPKADPQPTIQYVPMAQYGRPPSFNPIPPMPIHIPMSYPNPYMQFASYYANCRSVRNKLPYLSQILSQKFSIICLTETWLSSVFPNSLLLDSHEQFYNVFRRDRNSRGGGVAIIVHSSISAIQISDETVKGSHELISIDLDINGDLLRIICAYRNPKATTLQTDSLIKSITDLCSCPQPSVITGDFNLPDIDWPSFPTPQKNNITPSSQSFIDLCKSIKLAQLVKDPTRKENILDLVLCNNPGIVTKTEVGPPFDISDHNTVKFELSLVHSVPAFTLKRDFKKADYDMINCQLANVDWVTAFSTMRNIDKMYDLLIKVIQKSIDTHVPWVKVNVTHGKIPPHIERLLVKRFNAWQKSIALSCPRLTREFESLNRRFRTELIRYQKTIERKIIESEDRNKFFRYMKRCVNKQRGVEGLKNSTGNLILDDQGKANLLAETFASVFTTDDGNLPTTARTTIPGYQEPLFLRHEICALISKWKRSSCRTPENIDLSYIKKIAVPISEALEIIFRHSYETGTVPSPWRHSIVTPVKKSPPFSDPLNYRPISITSLFCRVFERLLCKSVIDHSHKCSSLHLGRANTK</sequence>
<evidence type="ECO:0000259" key="2">
    <source>
        <dbReference type="Pfam" id="PF03372"/>
    </source>
</evidence>
<accession>A0AAV5WCM6</accession>
<evidence type="ECO:0000313" key="4">
    <source>
        <dbReference type="Proteomes" id="UP001432322"/>
    </source>
</evidence>
<evidence type="ECO:0000256" key="1">
    <source>
        <dbReference type="SAM" id="MobiDB-lite"/>
    </source>
</evidence>
<dbReference type="GO" id="GO:0003824">
    <property type="term" value="F:catalytic activity"/>
    <property type="evidence" value="ECO:0007669"/>
    <property type="project" value="InterPro"/>
</dbReference>
<organism evidence="3 4">
    <name type="scientific">Pristionchus fissidentatus</name>
    <dbReference type="NCBI Taxonomy" id="1538716"/>
    <lineage>
        <taxon>Eukaryota</taxon>
        <taxon>Metazoa</taxon>
        <taxon>Ecdysozoa</taxon>
        <taxon>Nematoda</taxon>
        <taxon>Chromadorea</taxon>
        <taxon>Rhabditida</taxon>
        <taxon>Rhabditina</taxon>
        <taxon>Diplogasteromorpha</taxon>
        <taxon>Diplogasteroidea</taxon>
        <taxon>Neodiplogasteridae</taxon>
        <taxon>Pristionchus</taxon>
    </lineage>
</organism>
<dbReference type="SUPFAM" id="SSF56219">
    <property type="entry name" value="DNase I-like"/>
    <property type="match status" value="1"/>
</dbReference>
<dbReference type="Gene3D" id="3.60.10.10">
    <property type="entry name" value="Endonuclease/exonuclease/phosphatase"/>
    <property type="match status" value="1"/>
</dbReference>
<dbReference type="Pfam" id="PF03372">
    <property type="entry name" value="Exo_endo_phos"/>
    <property type="match status" value="1"/>
</dbReference>
<proteinExistence type="predicted"/>
<feature type="region of interest" description="Disordered" evidence="1">
    <location>
        <begin position="1"/>
        <end position="36"/>
    </location>
</feature>
<dbReference type="PANTHER" id="PTHR33395">
    <property type="entry name" value="TRANSCRIPTASE, PUTATIVE-RELATED-RELATED"/>
    <property type="match status" value="1"/>
</dbReference>
<name>A0AAV5WCM6_9BILA</name>
<gene>
    <name evidence="3" type="ORF">PFISCL1PPCAC_19467</name>
</gene>
<dbReference type="InterPro" id="IPR005135">
    <property type="entry name" value="Endo/exonuclease/phosphatase"/>
</dbReference>
<feature type="domain" description="Endonuclease/exonuclease/phosphatase" evidence="2">
    <location>
        <begin position="92"/>
        <end position="289"/>
    </location>
</feature>
<dbReference type="GO" id="GO:0007508">
    <property type="term" value="P:larval heart development"/>
    <property type="evidence" value="ECO:0007669"/>
    <property type="project" value="TreeGrafter"/>
</dbReference>
<dbReference type="AlphaFoldDB" id="A0AAV5WCM6"/>
<comment type="caution">
    <text evidence="3">The sequence shown here is derived from an EMBL/GenBank/DDBJ whole genome shotgun (WGS) entry which is preliminary data.</text>
</comment>
<dbReference type="EMBL" id="BTSY01000005">
    <property type="protein sequence ID" value="GMT28170.1"/>
    <property type="molecule type" value="Genomic_DNA"/>
</dbReference>